<dbReference type="Proteomes" id="UP000825799">
    <property type="component" value="Chromosome"/>
</dbReference>
<proteinExistence type="predicted"/>
<accession>A0ABX8WDQ9</accession>
<feature type="domain" description="Multi-ubiquitin" evidence="1">
    <location>
        <begin position="23"/>
        <end position="78"/>
    </location>
</feature>
<name>A0ABX8WDQ9_9HYPH</name>
<organism evidence="2 3">
    <name type="scientific">Devosia salina</name>
    <dbReference type="NCBI Taxonomy" id="2860336"/>
    <lineage>
        <taxon>Bacteria</taxon>
        <taxon>Pseudomonadati</taxon>
        <taxon>Pseudomonadota</taxon>
        <taxon>Alphaproteobacteria</taxon>
        <taxon>Hyphomicrobiales</taxon>
        <taxon>Devosiaceae</taxon>
        <taxon>Devosia</taxon>
    </lineage>
</organism>
<feature type="domain" description="Multi-ubiquitin" evidence="1">
    <location>
        <begin position="92"/>
        <end position="155"/>
    </location>
</feature>
<dbReference type="Pfam" id="PF14462">
    <property type="entry name" value="Prok-E2_E"/>
    <property type="match status" value="1"/>
</dbReference>
<sequence length="366" mass="40376">MTSQNAAGNRPANSTITIQIAGLDLNFKAVSIVDPTPTGAQIAAAAEVLPDNDPFVLRFLDDGELVPILASEVAPIDDVNDRFVVTSADRAFRLKVDGEQYDWPAQYVTGKTVRKLAGIANDLQLMLSVENEPDTVIGNRDLVDLAVAGVERFYTVHETWKIKVQDTVIQSDLPTIKVRDAMNKAGFDPAQPWHIFLKVAGQPKQEVGLDFDVDLRTHGIEKLRLTPRDVNNGEAGNGFRLLGVDEAFLAQSGWRWRTVLDQGRRWLIIDDYRLPPGFSSTAVAMALEIPNTYPGAQIDMFYVAPVLLLANGNRIGATETLITIGGVTYQRWSRHRGQASPWNPKIDNVRTHLTLVDGALSREVNQ</sequence>
<dbReference type="InterPro" id="IPR025701">
    <property type="entry name" value="UBQ-conjugat_E2_E"/>
</dbReference>
<dbReference type="RefSeq" id="WP_220305036.1">
    <property type="nucleotide sequence ID" value="NZ_CP080590.1"/>
</dbReference>
<dbReference type="InterPro" id="IPR027802">
    <property type="entry name" value="Multi-ubiquitin_dom"/>
</dbReference>
<reference evidence="2 3" key="1">
    <citation type="submission" date="2021-08" db="EMBL/GenBank/DDBJ databases">
        <title>Devosia salina sp. nov., isolated from the South China Sea sediment.</title>
        <authorList>
            <person name="Zhou Z."/>
        </authorList>
    </citation>
    <scope>NUCLEOTIDE SEQUENCE [LARGE SCALE GENOMIC DNA]</scope>
    <source>
        <strain evidence="2 3">SCS-3</strain>
    </source>
</reference>
<evidence type="ECO:0000313" key="2">
    <source>
        <dbReference type="EMBL" id="QYO76548.1"/>
    </source>
</evidence>
<keyword evidence="3" id="KW-1185">Reference proteome</keyword>
<evidence type="ECO:0000313" key="3">
    <source>
        <dbReference type="Proteomes" id="UP000825799"/>
    </source>
</evidence>
<evidence type="ECO:0000259" key="1">
    <source>
        <dbReference type="Pfam" id="PF14452"/>
    </source>
</evidence>
<gene>
    <name evidence="2" type="ORF">K1X15_18470</name>
</gene>
<protein>
    <submittedName>
        <fullName evidence="2">Multiubiquitin domain-containing protein</fullName>
    </submittedName>
</protein>
<dbReference type="EMBL" id="CP080590">
    <property type="protein sequence ID" value="QYO76548.1"/>
    <property type="molecule type" value="Genomic_DNA"/>
</dbReference>
<dbReference type="Pfam" id="PF14452">
    <property type="entry name" value="Multi_ubiq"/>
    <property type="match status" value="2"/>
</dbReference>